<evidence type="ECO:0000256" key="1">
    <source>
        <dbReference type="SAM" id="MobiDB-lite"/>
    </source>
</evidence>
<dbReference type="InterPro" id="IPR021443">
    <property type="entry name" value="DUF3093"/>
</dbReference>
<evidence type="ECO:0000313" key="3">
    <source>
        <dbReference type="Proteomes" id="UP000523795"/>
    </source>
</evidence>
<comment type="caution">
    <text evidence="2">The sequence shown here is derived from an EMBL/GenBank/DDBJ whole genome shotgun (WGS) entry which is preliminary data.</text>
</comment>
<dbReference type="Proteomes" id="UP000523795">
    <property type="component" value="Unassembled WGS sequence"/>
</dbReference>
<name>A0ABX1JM50_9MICC</name>
<accession>A0ABX1JM50</accession>
<organism evidence="2 3">
    <name type="scientific">Arthrobacter deserti</name>
    <dbReference type="NCBI Taxonomy" id="1742687"/>
    <lineage>
        <taxon>Bacteria</taxon>
        <taxon>Bacillati</taxon>
        <taxon>Actinomycetota</taxon>
        <taxon>Actinomycetes</taxon>
        <taxon>Micrococcales</taxon>
        <taxon>Micrococcaceae</taxon>
        <taxon>Arthrobacter</taxon>
    </lineage>
</organism>
<feature type="non-terminal residue" evidence="2">
    <location>
        <position position="1"/>
    </location>
</feature>
<feature type="region of interest" description="Disordered" evidence="1">
    <location>
        <begin position="14"/>
        <end position="37"/>
    </location>
</feature>
<sequence length="37" mass="4060">PVVRIEITDEADRTPYWLTPPGRPEQLAAALTAPARS</sequence>
<keyword evidence="3" id="KW-1185">Reference proteome</keyword>
<evidence type="ECO:0000313" key="2">
    <source>
        <dbReference type="EMBL" id="NKX50380.1"/>
    </source>
</evidence>
<gene>
    <name evidence="2" type="ORF">HER39_07335</name>
</gene>
<protein>
    <submittedName>
        <fullName evidence="2">DUF3093 family protein</fullName>
    </submittedName>
</protein>
<dbReference type="Pfam" id="PF11292">
    <property type="entry name" value="DUF3093"/>
    <property type="match status" value="1"/>
</dbReference>
<reference evidence="2 3" key="1">
    <citation type="submission" date="2020-04" db="EMBL/GenBank/DDBJ databases">
        <authorList>
            <person name="Liu S."/>
        </authorList>
    </citation>
    <scope>NUCLEOTIDE SEQUENCE [LARGE SCALE GENOMIC DNA]</scope>
    <source>
        <strain evidence="2 3">CGMCC 1.15091</strain>
    </source>
</reference>
<dbReference type="EMBL" id="JAAZSR010000085">
    <property type="protein sequence ID" value="NKX50380.1"/>
    <property type="molecule type" value="Genomic_DNA"/>
</dbReference>
<proteinExistence type="predicted"/>